<evidence type="ECO:0008006" key="3">
    <source>
        <dbReference type="Google" id="ProtNLM"/>
    </source>
</evidence>
<dbReference type="InterPro" id="IPR008313">
    <property type="entry name" value="GH125"/>
</dbReference>
<dbReference type="InterPro" id="IPR012341">
    <property type="entry name" value="6hp_glycosidase-like_sf"/>
</dbReference>
<name>A0A511YKQ6_9FLAO</name>
<dbReference type="SMART" id="SM01149">
    <property type="entry name" value="DUF1237"/>
    <property type="match status" value="1"/>
</dbReference>
<dbReference type="Pfam" id="PF06824">
    <property type="entry name" value="Glyco_hydro_125"/>
    <property type="match status" value="1"/>
</dbReference>
<proteinExistence type="predicted"/>
<organism evidence="1 2">
    <name type="scientific">Chryseobacterium hagamense</name>
    <dbReference type="NCBI Taxonomy" id="395935"/>
    <lineage>
        <taxon>Bacteria</taxon>
        <taxon>Pseudomonadati</taxon>
        <taxon>Bacteroidota</taxon>
        <taxon>Flavobacteriia</taxon>
        <taxon>Flavobacteriales</taxon>
        <taxon>Weeksellaceae</taxon>
        <taxon>Chryseobacterium group</taxon>
        <taxon>Chryseobacterium</taxon>
    </lineage>
</organism>
<reference evidence="1 2" key="1">
    <citation type="submission" date="2019-07" db="EMBL/GenBank/DDBJ databases">
        <title>Whole genome shotgun sequence of Chryseobacterium hagamense NBRC 105253.</title>
        <authorList>
            <person name="Hosoyama A."/>
            <person name="Uohara A."/>
            <person name="Ohji S."/>
            <person name="Ichikawa N."/>
        </authorList>
    </citation>
    <scope>NUCLEOTIDE SEQUENCE [LARGE SCALE GENOMIC DNA]</scope>
    <source>
        <strain evidence="1 2">NBRC 105253</strain>
    </source>
</reference>
<dbReference type="Gene3D" id="1.50.10.10">
    <property type="match status" value="1"/>
</dbReference>
<dbReference type="EMBL" id="BJYJ01000005">
    <property type="protein sequence ID" value="GEN75782.1"/>
    <property type="molecule type" value="Genomic_DNA"/>
</dbReference>
<evidence type="ECO:0000313" key="2">
    <source>
        <dbReference type="Proteomes" id="UP000321863"/>
    </source>
</evidence>
<comment type="caution">
    <text evidence="1">The sequence shown here is derived from an EMBL/GenBank/DDBJ whole genome shotgun (WGS) entry which is preliminary data.</text>
</comment>
<dbReference type="AlphaFoldDB" id="A0A511YKQ6"/>
<dbReference type="PANTHER" id="PTHR31047:SF0">
    <property type="entry name" value="MEIOTICALLY UP-REGULATED GENE 157 PROTEIN"/>
    <property type="match status" value="1"/>
</dbReference>
<protein>
    <recommendedName>
        <fullName evidence="3">Metal-independent alpha-mannosidase</fullName>
    </recommendedName>
</protein>
<accession>A0A511YKQ6</accession>
<dbReference type="GO" id="GO:0005975">
    <property type="term" value="P:carbohydrate metabolic process"/>
    <property type="evidence" value="ECO:0007669"/>
    <property type="project" value="InterPro"/>
</dbReference>
<dbReference type="Proteomes" id="UP000321863">
    <property type="component" value="Unassembled WGS sequence"/>
</dbReference>
<dbReference type="PANTHER" id="PTHR31047">
    <property type="entry name" value="MEIOTICALLY UP-REGULATED GENE 157 PROTEIN"/>
    <property type="match status" value="1"/>
</dbReference>
<dbReference type="SUPFAM" id="SSF48208">
    <property type="entry name" value="Six-hairpin glycosidases"/>
    <property type="match status" value="1"/>
</dbReference>
<sequence>MAPLNRREFIKKSSLGLGFAALPVPVKFLWMDNYISKRPAAGERKFTSEAVEKMIKTVKKSIADEELAWMFENCFPNTLDTTVNFYEKNGKPFTYVITGDIDAMWLRDSSAQVYPYLGLANEDGKLKKMLKGVINKQVECVLLDPYANAFYKDASKVSEWKDDFTEMKPGLHERKWEVDSLCYVMRLSYNYWKITEDASVFDADWKKAMLLILQTFREQQRIESKGPYKFQRSGGNPLDTQFAGGYGNPTKKIGLIHSMFRPSDDATFYPFLISSNMFAVVSLGETAEIFSKVIHDENTAAQFRKMAQEVDDAIQKYAVFNHPEAGKIYALEIDGFGNGLFMDDANVPNLLSIPYLGYRSKEDAIYKNTRTFSLSKSNPWYSEGKWARGIGGPHIGEHKIWPLGLIMQALTTDDGEEIVSCLKMLKSTHAGTGFIHESFDVDNPKDFTRSFLVCLGKYPFWRTDPASSPDKPWNPEKKILKMNLRQSGGSIVRLKIYK</sequence>
<evidence type="ECO:0000313" key="1">
    <source>
        <dbReference type="EMBL" id="GEN75782.1"/>
    </source>
</evidence>
<dbReference type="InterPro" id="IPR008928">
    <property type="entry name" value="6-hairpin_glycosidase_sf"/>
</dbReference>
<gene>
    <name evidence="1" type="ORF">CHA01nite_15220</name>
</gene>
<keyword evidence="2" id="KW-1185">Reference proteome</keyword>
<dbReference type="RefSeq" id="WP_228458366.1">
    <property type="nucleotide sequence ID" value="NZ_BJYJ01000005.1"/>
</dbReference>
<dbReference type="PIRSF" id="PIRSF028846">
    <property type="entry name" value="UCP028846"/>
    <property type="match status" value="1"/>
</dbReference>